<dbReference type="Proteomes" id="UP000030748">
    <property type="component" value="Unassembled WGS sequence"/>
</dbReference>
<keyword evidence="2 4" id="KW-0732">Signal</keyword>
<evidence type="ECO:0000313" key="6">
    <source>
        <dbReference type="Proteomes" id="UP000030748"/>
    </source>
</evidence>
<evidence type="ECO:0008006" key="7">
    <source>
        <dbReference type="Google" id="ProtNLM"/>
    </source>
</evidence>
<protein>
    <recommendedName>
        <fullName evidence="7">Stigma-specific protein Stig1</fullName>
    </recommendedName>
</protein>
<proteinExistence type="inferred from homology"/>
<feature type="chain" id="PRO_5001504618" description="Stigma-specific protein Stig1" evidence="4">
    <location>
        <begin position="20"/>
        <end position="207"/>
    </location>
</feature>
<sequence>MQIQLILVLCLYFATTIHAKKNLVLPIIINNADNATSNSSSAAVSPWLMGFRNPRFMGCRRRPWICNDDQGGFPRIRRRCCRNRCVDVSSDVNNCGLCGIRCPFTRQCCRGLCVNTNRNPFHCGRCDNRCPFPSLCFFGMCGYAQPLPPFPFPFPPRPRPRPPKPFPPPRPPRPWPFPPRQLPPRPCPPKGGRRDPPPPAAARVHGD</sequence>
<name>A0A022QY96_ERYGU</name>
<dbReference type="Pfam" id="PF04885">
    <property type="entry name" value="Stig1"/>
    <property type="match status" value="1"/>
</dbReference>
<dbReference type="PANTHER" id="PTHR33227">
    <property type="entry name" value="STIGMA-SPECIFIC STIG1-LIKE PROTEIN 3"/>
    <property type="match status" value="1"/>
</dbReference>
<organism evidence="5 6">
    <name type="scientific">Erythranthe guttata</name>
    <name type="common">Yellow monkey flower</name>
    <name type="synonym">Mimulus guttatus</name>
    <dbReference type="NCBI Taxonomy" id="4155"/>
    <lineage>
        <taxon>Eukaryota</taxon>
        <taxon>Viridiplantae</taxon>
        <taxon>Streptophyta</taxon>
        <taxon>Embryophyta</taxon>
        <taxon>Tracheophyta</taxon>
        <taxon>Spermatophyta</taxon>
        <taxon>Magnoliopsida</taxon>
        <taxon>eudicotyledons</taxon>
        <taxon>Gunneridae</taxon>
        <taxon>Pentapetalae</taxon>
        <taxon>asterids</taxon>
        <taxon>lamiids</taxon>
        <taxon>Lamiales</taxon>
        <taxon>Phrymaceae</taxon>
        <taxon>Erythranthe</taxon>
    </lineage>
</organism>
<feature type="compositionally biased region" description="Pro residues" evidence="3">
    <location>
        <begin position="154"/>
        <end position="189"/>
    </location>
</feature>
<evidence type="ECO:0000256" key="4">
    <source>
        <dbReference type="SAM" id="SignalP"/>
    </source>
</evidence>
<reference evidence="5 6" key="1">
    <citation type="journal article" date="2013" name="Proc. Natl. Acad. Sci. U.S.A.">
        <title>Fine-scale variation in meiotic recombination in Mimulus inferred from population shotgun sequencing.</title>
        <authorList>
            <person name="Hellsten U."/>
            <person name="Wright K.M."/>
            <person name="Jenkins J."/>
            <person name="Shu S."/>
            <person name="Yuan Y."/>
            <person name="Wessler S.R."/>
            <person name="Schmutz J."/>
            <person name="Willis J.H."/>
            <person name="Rokhsar D.S."/>
        </authorList>
    </citation>
    <scope>NUCLEOTIDE SEQUENCE [LARGE SCALE GENOMIC DNA]</scope>
    <source>
        <strain evidence="6">cv. DUN x IM62</strain>
    </source>
</reference>
<evidence type="ECO:0000256" key="3">
    <source>
        <dbReference type="SAM" id="MobiDB-lite"/>
    </source>
</evidence>
<comment type="similarity">
    <text evidence="1">Belongs to the STIG1 family.</text>
</comment>
<keyword evidence="6" id="KW-1185">Reference proteome</keyword>
<dbReference type="InterPro" id="IPR006969">
    <property type="entry name" value="Stig-like"/>
</dbReference>
<evidence type="ECO:0000256" key="1">
    <source>
        <dbReference type="ARBA" id="ARBA00006010"/>
    </source>
</evidence>
<dbReference type="AlphaFoldDB" id="A0A022QY96"/>
<evidence type="ECO:0000256" key="2">
    <source>
        <dbReference type="ARBA" id="ARBA00022729"/>
    </source>
</evidence>
<dbReference type="eggNOG" id="ENOG502S2JZ">
    <property type="taxonomic scope" value="Eukaryota"/>
</dbReference>
<feature type="signal peptide" evidence="4">
    <location>
        <begin position="1"/>
        <end position="19"/>
    </location>
</feature>
<feature type="region of interest" description="Disordered" evidence="3">
    <location>
        <begin position="154"/>
        <end position="207"/>
    </location>
</feature>
<dbReference type="STRING" id="4155.A0A022QY96"/>
<gene>
    <name evidence="5" type="ORF">MIMGU_mgv1a013885mg</name>
</gene>
<accession>A0A022QY96</accession>
<dbReference type="EMBL" id="KI630827">
    <property type="protein sequence ID" value="EYU32544.1"/>
    <property type="molecule type" value="Genomic_DNA"/>
</dbReference>
<evidence type="ECO:0000313" key="5">
    <source>
        <dbReference type="EMBL" id="EYU32544.1"/>
    </source>
</evidence>
<dbReference type="PANTHER" id="PTHR33227:SF48">
    <property type="entry name" value="STIGMA-SPECIFIC STIG1-LIKE PROTEIN 4"/>
    <property type="match status" value="1"/>
</dbReference>